<reference evidence="2 3" key="1">
    <citation type="submission" date="2017-11" db="EMBL/GenBank/DDBJ databases">
        <title>Isolation and Characterization of Family Methanocellaceae Species from Potential Methane Hydrate Area Offshore Southwestern Taiwan.</title>
        <authorList>
            <person name="Zhang W.-L."/>
            <person name="Chen W.-C."/>
            <person name="Lai M.-C."/>
            <person name="Chen S.-C."/>
        </authorList>
    </citation>
    <scope>NUCLEOTIDE SEQUENCE [LARGE SCALE GENOMIC DNA]</scope>
    <source>
        <strain evidence="2 3">CWC-04</strain>
    </source>
</reference>
<dbReference type="InterPro" id="IPR008969">
    <property type="entry name" value="CarboxyPept-like_regulatory"/>
</dbReference>
<dbReference type="EMBL" id="PGCK01000001">
    <property type="protein sequence ID" value="MCD1293555.1"/>
    <property type="molecule type" value="Genomic_DNA"/>
</dbReference>
<evidence type="ECO:0000256" key="1">
    <source>
        <dbReference type="SAM" id="Phobius"/>
    </source>
</evidence>
<dbReference type="Proteomes" id="UP001320159">
    <property type="component" value="Unassembled WGS sequence"/>
</dbReference>
<name>A0AAP2RBG4_9EURY</name>
<dbReference type="Gene3D" id="2.60.40.1120">
    <property type="entry name" value="Carboxypeptidase-like, regulatory domain"/>
    <property type="match status" value="1"/>
</dbReference>
<feature type="transmembrane region" description="Helical" evidence="1">
    <location>
        <begin position="94"/>
        <end position="118"/>
    </location>
</feature>
<organism evidence="2 3">
    <name type="scientific">Methanooceanicella nereidis</name>
    <dbReference type="NCBI Taxonomy" id="2052831"/>
    <lineage>
        <taxon>Archaea</taxon>
        <taxon>Methanobacteriati</taxon>
        <taxon>Methanobacteriota</taxon>
        <taxon>Stenosarchaea group</taxon>
        <taxon>Methanomicrobia</taxon>
        <taxon>Methanocellales</taxon>
        <taxon>Methanocellaceae</taxon>
        <taxon>Methanooceanicella</taxon>
    </lineage>
</organism>
<dbReference type="CDD" id="cd00065">
    <property type="entry name" value="FYVE_like_SF"/>
    <property type="match status" value="1"/>
</dbReference>
<sequence length="242" mass="26779">MVLTKCYIHPEDDAAGTCSRCGKPVCSSCSIKFNDRLICRSCVKKAVATKKPTIDSVISKTSNISDLSDLHRIRFEPEIDTREKKFYRLVDRSLLIIGMVLLIIAITALLGYALLGFFSLQGINFMSTGTPTPLPPYLMDPNSIGSIMGTVYDSRGKEVPNANVTLWQDGKLISLPDNPQLSSDGRTLLIGKYYFEKVPFGRYTVRAEIKGYNSVTIVDLNSPLSSSNIVIEGYTYSNPFIL</sequence>
<evidence type="ECO:0000313" key="2">
    <source>
        <dbReference type="EMBL" id="MCD1293555.1"/>
    </source>
</evidence>
<comment type="caution">
    <text evidence="2">The sequence shown here is derived from an EMBL/GenBank/DDBJ whole genome shotgun (WGS) entry which is preliminary data.</text>
</comment>
<keyword evidence="3" id="KW-1185">Reference proteome</keyword>
<dbReference type="AlphaFoldDB" id="A0AAP2RBG4"/>
<gene>
    <name evidence="2" type="ORF">CUJ83_00905</name>
</gene>
<keyword evidence="1" id="KW-0812">Transmembrane</keyword>
<dbReference type="Pfam" id="PF13620">
    <property type="entry name" value="CarboxypepD_reg"/>
    <property type="match status" value="1"/>
</dbReference>
<keyword evidence="1" id="KW-1133">Transmembrane helix</keyword>
<accession>A0AAP2RBG4</accession>
<protein>
    <recommendedName>
        <fullName evidence="4">B box-type domain-containing protein</fullName>
    </recommendedName>
</protein>
<evidence type="ECO:0008006" key="4">
    <source>
        <dbReference type="Google" id="ProtNLM"/>
    </source>
</evidence>
<evidence type="ECO:0000313" key="3">
    <source>
        <dbReference type="Proteomes" id="UP001320159"/>
    </source>
</evidence>
<keyword evidence="1" id="KW-0472">Membrane</keyword>
<dbReference type="SUPFAM" id="SSF49464">
    <property type="entry name" value="Carboxypeptidase regulatory domain-like"/>
    <property type="match status" value="1"/>
</dbReference>
<proteinExistence type="predicted"/>